<feature type="domain" description="Glutaredoxin" evidence="9">
    <location>
        <begin position="305"/>
        <end position="372"/>
    </location>
</feature>
<dbReference type="Gene3D" id="3.40.30.10">
    <property type="entry name" value="Glutaredoxin"/>
    <property type="match status" value="1"/>
</dbReference>
<keyword evidence="5" id="KW-0804">Transcription</keyword>
<dbReference type="InterPro" id="IPR044822">
    <property type="entry name" value="Myb_DNA-bind_4"/>
</dbReference>
<evidence type="ECO:0000256" key="4">
    <source>
        <dbReference type="ARBA" id="ARBA00023125"/>
    </source>
</evidence>
<keyword evidence="2" id="KW-0805">Transcription regulation</keyword>
<evidence type="ECO:0000256" key="1">
    <source>
        <dbReference type="ARBA" id="ARBA00004123"/>
    </source>
</evidence>
<evidence type="ECO:0000259" key="10">
    <source>
        <dbReference type="Pfam" id="PF13837"/>
    </source>
</evidence>
<evidence type="ECO:0000259" key="9">
    <source>
        <dbReference type="Pfam" id="PF00462"/>
    </source>
</evidence>
<organism evidence="11">
    <name type="scientific">Zea mays</name>
    <name type="common">Maize</name>
    <dbReference type="NCBI Taxonomy" id="4577"/>
    <lineage>
        <taxon>Eukaryota</taxon>
        <taxon>Viridiplantae</taxon>
        <taxon>Streptophyta</taxon>
        <taxon>Embryophyta</taxon>
        <taxon>Tracheophyta</taxon>
        <taxon>Spermatophyta</taxon>
        <taxon>Magnoliopsida</taxon>
        <taxon>Liliopsida</taxon>
        <taxon>Poales</taxon>
        <taxon>Poaceae</taxon>
        <taxon>PACMAD clade</taxon>
        <taxon>Panicoideae</taxon>
        <taxon>Andropogonodae</taxon>
        <taxon>Andropogoneae</taxon>
        <taxon>Tripsacinae</taxon>
        <taxon>Zea</taxon>
    </lineage>
</organism>
<feature type="region of interest" description="Disordered" evidence="8">
    <location>
        <begin position="668"/>
        <end position="724"/>
    </location>
</feature>
<feature type="domain" description="Myb/SANT-like DNA-binding" evidence="10">
    <location>
        <begin position="439"/>
        <end position="517"/>
    </location>
</feature>
<dbReference type="Pfam" id="PF23733">
    <property type="entry name" value="GRXCR1-2_C"/>
    <property type="match status" value="1"/>
</dbReference>
<evidence type="ECO:0000256" key="2">
    <source>
        <dbReference type="ARBA" id="ARBA00023015"/>
    </source>
</evidence>
<dbReference type="Proteomes" id="UP000251960">
    <property type="component" value="Chromosome 2"/>
</dbReference>
<feature type="coiled-coil region" evidence="7">
    <location>
        <begin position="624"/>
        <end position="658"/>
    </location>
</feature>
<feature type="region of interest" description="Disordered" evidence="8">
    <location>
        <begin position="1"/>
        <end position="20"/>
    </location>
</feature>
<comment type="subcellular location">
    <subcellularLocation>
        <location evidence="1">Nucleus</location>
    </subcellularLocation>
</comment>
<gene>
    <name evidence="11" type="primary">ASIL2_1</name>
    <name evidence="11" type="ORF">Zm00014a_001478</name>
</gene>
<dbReference type="ExpressionAtlas" id="A0A3L6FYN0">
    <property type="expression patterns" value="baseline and differential"/>
</dbReference>
<dbReference type="InterPro" id="IPR002109">
    <property type="entry name" value="Glutaredoxin"/>
</dbReference>
<feature type="region of interest" description="Disordered" evidence="8">
    <location>
        <begin position="541"/>
        <end position="620"/>
    </location>
</feature>
<evidence type="ECO:0000256" key="3">
    <source>
        <dbReference type="ARBA" id="ARBA00023054"/>
    </source>
</evidence>
<feature type="compositionally biased region" description="Polar residues" evidence="8">
    <location>
        <begin position="166"/>
        <end position="181"/>
    </location>
</feature>
<feature type="region of interest" description="Disordered" evidence="8">
    <location>
        <begin position="48"/>
        <end position="108"/>
    </location>
</feature>
<dbReference type="GO" id="GO:0005634">
    <property type="term" value="C:nucleus"/>
    <property type="evidence" value="ECO:0007669"/>
    <property type="project" value="UniProtKB-SubCell"/>
</dbReference>
<keyword evidence="6" id="KW-0539">Nucleus</keyword>
<dbReference type="PROSITE" id="PS51354">
    <property type="entry name" value="GLUTAREDOXIN_2"/>
    <property type="match status" value="1"/>
</dbReference>
<keyword evidence="3 7" id="KW-0175">Coiled coil</keyword>
<protein>
    <submittedName>
        <fullName evidence="11">Trihelix transcription factor ASIL2</fullName>
    </submittedName>
</protein>
<dbReference type="CDD" id="cd03031">
    <property type="entry name" value="GRX_GRX_like"/>
    <property type="match status" value="1"/>
</dbReference>
<dbReference type="SUPFAM" id="SSF52833">
    <property type="entry name" value="Thioredoxin-like"/>
    <property type="match status" value="1"/>
</dbReference>
<evidence type="ECO:0000313" key="11">
    <source>
        <dbReference type="EMBL" id="PWZ39995.1"/>
    </source>
</evidence>
<reference evidence="11" key="1">
    <citation type="journal article" date="2018" name="Nat. Genet.">
        <title>Extensive intraspecific gene order and gene structural variations between Mo17 and other maize genomes.</title>
        <authorList>
            <person name="Sun S."/>
            <person name="Zhou Y."/>
            <person name="Chen J."/>
            <person name="Shi J."/>
            <person name="Zhao H."/>
            <person name="Zhao H."/>
            <person name="Song W."/>
            <person name="Zhang M."/>
            <person name="Cui Y."/>
            <person name="Dong X."/>
            <person name="Liu H."/>
            <person name="Ma X."/>
            <person name="Jiao Y."/>
            <person name="Wang B."/>
            <person name="Wei X."/>
            <person name="Stein J.C."/>
            <person name="Glaubitz J.C."/>
            <person name="Lu F."/>
            <person name="Yu G."/>
            <person name="Liang C."/>
            <person name="Fengler K."/>
            <person name="Li B."/>
            <person name="Rafalski A."/>
            <person name="Schnable P.S."/>
            <person name="Ware D.H."/>
            <person name="Buckler E.S."/>
            <person name="Lai J."/>
        </authorList>
    </citation>
    <scope>NUCLEOTIDE SEQUENCE [LARGE SCALE GENOMIC DNA]</scope>
    <source>
        <tissue evidence="11">Seedling</tissue>
    </source>
</reference>
<dbReference type="InterPro" id="IPR036249">
    <property type="entry name" value="Thioredoxin-like_sf"/>
</dbReference>
<sequence>MGCISSKLLPPGPGGDGRRATVRGRVEHVVSLTSTTYGVLDLHPKHGGAVLPASAAADEEAENEQQQQQPPPPPQDKPISKEWKRASMRPPPIAVPSADKKPAGKPESGLEVINAWEIMAGLEESYAAGSPAKKPSKPGRWSPARVIAMALPSPKRSATRRKNTPGKENSPLQRCSGNTSSRGRDKDKPGDVDTDRVLRPYNSIDNSKLSMASKRFSPGSARIVRKPSAAAAETTGGGGGGMSSSRRSLSPLFDPELLASIERELSEEGAHVKRMVGSEKPKHPKAAPPAIVAEGKCPPGGADAVVLYTTTLRGIRRTFEECNAVRAAMEAHDVKLIERDVSMDSGYREELRLLLGGREVRVPAVFVRGRHVGGAAEVAKLEEEGKLKPLLEGLPRARVWCAGCAGVRFVMCRDCNGSRKVLDADRKETVKSSTASATSSTLIDAWGERFVALDRGSLRHPQWQEVAEVVSSRDSYSKAPKSDVQCKNRIDTLKKKYKVEKAKHDSDWRYFDRLDDLLAPVLLKPNSSSSSAAAATAAAAARSAGPMVPPRINFPQRTRTPLHSSAGAKWRMPSPLPQPSASSDSSDGFPPSAVANGKRQRVEEPAAAAADNGAESSVSRAQGLRELAQAIRRLGEVYERVESAKRDQELRMERERLDSARQLEEQRVQFSTSMPRSSRITRTAQAPPGAMTTAATRTRKLRRMRKTKRKRASDCSPLQQWNEM</sequence>
<dbReference type="EMBL" id="NCVQ01000003">
    <property type="protein sequence ID" value="PWZ39995.1"/>
    <property type="molecule type" value="Genomic_DNA"/>
</dbReference>
<keyword evidence="4" id="KW-0238">DNA-binding</keyword>
<evidence type="ECO:0000256" key="8">
    <source>
        <dbReference type="SAM" id="MobiDB-lite"/>
    </source>
</evidence>
<dbReference type="Pfam" id="PF00462">
    <property type="entry name" value="Glutaredoxin"/>
    <property type="match status" value="1"/>
</dbReference>
<dbReference type="FunFam" id="1.10.10.60:FF:000104">
    <property type="entry name" value="trihelix transcription factor ASIL2"/>
    <property type="match status" value="1"/>
</dbReference>
<feature type="compositionally biased region" description="Basic and acidic residues" evidence="8">
    <location>
        <begin position="182"/>
        <end position="198"/>
    </location>
</feature>
<evidence type="ECO:0000256" key="5">
    <source>
        <dbReference type="ARBA" id="ARBA00023163"/>
    </source>
</evidence>
<name>A0A3L6FYN0_MAIZE</name>
<feature type="compositionally biased region" description="Basic residues" evidence="8">
    <location>
        <begin position="697"/>
        <end position="711"/>
    </location>
</feature>
<dbReference type="PANTHER" id="PTHR45669">
    <property type="entry name" value="GLUTAREDOXIN DOMAIN-CONTAINING CYSTEINE-RICH PROTEIN CG12206-RELATED"/>
    <property type="match status" value="1"/>
</dbReference>
<dbReference type="GO" id="GO:0003677">
    <property type="term" value="F:DNA binding"/>
    <property type="evidence" value="ECO:0007669"/>
    <property type="project" value="UniProtKB-KW"/>
</dbReference>
<evidence type="ECO:0000256" key="6">
    <source>
        <dbReference type="ARBA" id="ARBA00023242"/>
    </source>
</evidence>
<comment type="caution">
    <text evidence="11">The sequence shown here is derived from an EMBL/GenBank/DDBJ whole genome shotgun (WGS) entry which is preliminary data.</text>
</comment>
<feature type="region of interest" description="Disordered" evidence="8">
    <location>
        <begin position="126"/>
        <end position="249"/>
    </location>
</feature>
<dbReference type="Pfam" id="PF13837">
    <property type="entry name" value="Myb_DNA-bind_4"/>
    <property type="match status" value="1"/>
</dbReference>
<feature type="compositionally biased region" description="Polar residues" evidence="8">
    <location>
        <begin position="668"/>
        <end position="684"/>
    </location>
</feature>
<proteinExistence type="predicted"/>
<evidence type="ECO:0000256" key="7">
    <source>
        <dbReference type="SAM" id="Coils"/>
    </source>
</evidence>
<accession>A0A3L6FYN0</accession>
<dbReference type="PANTHER" id="PTHR45669:SF12">
    <property type="entry name" value="EMB|CAB85507.1"/>
    <property type="match status" value="1"/>
</dbReference>
<dbReference type="AlphaFoldDB" id="A0A3L6FYN0"/>